<name>A0ABT5A181_9CYAN</name>
<reference evidence="1 2" key="1">
    <citation type="submission" date="2023-01" db="EMBL/GenBank/DDBJ databases">
        <title>Genomes from the Australian National Cyanobacteria Reference Collection.</title>
        <authorList>
            <person name="Willis A."/>
            <person name="Lee E.M.F."/>
        </authorList>
    </citation>
    <scope>NUCLEOTIDE SEQUENCE [LARGE SCALE GENOMIC DNA]</scope>
    <source>
        <strain evidence="1 2">CS-549</strain>
    </source>
</reference>
<dbReference type="RefSeq" id="WP_272111047.1">
    <property type="nucleotide sequence ID" value="NZ_JAQMTI010000325.1"/>
</dbReference>
<protein>
    <submittedName>
        <fullName evidence="1">Uncharacterized protein</fullName>
    </submittedName>
</protein>
<evidence type="ECO:0000313" key="2">
    <source>
        <dbReference type="Proteomes" id="UP001211711"/>
    </source>
</evidence>
<organism evidence="1 2">
    <name type="scientific">Sphaerospermopsis kisseleviana CS-549</name>
    <dbReference type="NCBI Taxonomy" id="3021783"/>
    <lineage>
        <taxon>Bacteria</taxon>
        <taxon>Bacillati</taxon>
        <taxon>Cyanobacteriota</taxon>
        <taxon>Cyanophyceae</taxon>
        <taxon>Nostocales</taxon>
        <taxon>Aphanizomenonaceae</taxon>
        <taxon>Sphaerospermopsis</taxon>
        <taxon>Sphaerospermopsis kisseleviana</taxon>
    </lineage>
</organism>
<gene>
    <name evidence="1" type="ORF">PN497_25425</name>
</gene>
<keyword evidence="2" id="KW-1185">Reference proteome</keyword>
<evidence type="ECO:0000313" key="1">
    <source>
        <dbReference type="EMBL" id="MDB9444667.1"/>
    </source>
</evidence>
<dbReference type="EMBL" id="JAQMTI010000325">
    <property type="protein sequence ID" value="MDB9444667.1"/>
    <property type="molecule type" value="Genomic_DNA"/>
</dbReference>
<sequence length="43" mass="4861">MNCPQNGLQIMHIELPTDVYSVSQSHEVHPNLFTVPNSQFPIP</sequence>
<comment type="caution">
    <text evidence="1">The sequence shown here is derived from an EMBL/GenBank/DDBJ whole genome shotgun (WGS) entry which is preliminary data.</text>
</comment>
<dbReference type="Proteomes" id="UP001211711">
    <property type="component" value="Unassembled WGS sequence"/>
</dbReference>
<proteinExistence type="predicted"/>
<accession>A0ABT5A181</accession>